<protein>
    <submittedName>
        <fullName evidence="2">Uncharacterized protein</fullName>
    </submittedName>
</protein>
<dbReference type="Proteomes" id="UP000722485">
    <property type="component" value="Unassembled WGS sequence"/>
</dbReference>
<dbReference type="AlphaFoldDB" id="A0A9P5H817"/>
<evidence type="ECO:0000256" key="1">
    <source>
        <dbReference type="SAM" id="MobiDB-lite"/>
    </source>
</evidence>
<evidence type="ECO:0000313" key="3">
    <source>
        <dbReference type="Proteomes" id="UP000722485"/>
    </source>
</evidence>
<feature type="compositionally biased region" description="Low complexity" evidence="1">
    <location>
        <begin position="253"/>
        <end position="274"/>
    </location>
</feature>
<feature type="compositionally biased region" description="Low complexity" evidence="1">
    <location>
        <begin position="166"/>
        <end position="177"/>
    </location>
</feature>
<dbReference type="OrthoDB" id="4121058at2759"/>
<feature type="region of interest" description="Disordered" evidence="1">
    <location>
        <begin position="437"/>
        <end position="472"/>
    </location>
</feature>
<comment type="caution">
    <text evidence="2">The sequence shown here is derived from an EMBL/GenBank/DDBJ whole genome shotgun (WGS) entry which is preliminary data.</text>
</comment>
<keyword evidence="3" id="KW-1185">Reference proteome</keyword>
<gene>
    <name evidence="2" type="ORF">G7Z17_g9352</name>
</gene>
<feature type="compositionally biased region" description="Polar residues" evidence="1">
    <location>
        <begin position="449"/>
        <end position="458"/>
    </location>
</feature>
<evidence type="ECO:0000313" key="2">
    <source>
        <dbReference type="EMBL" id="KAF7545205.1"/>
    </source>
</evidence>
<accession>A0A9P5H817</accession>
<dbReference type="EMBL" id="JAANBB010000265">
    <property type="protein sequence ID" value="KAF7545205.1"/>
    <property type="molecule type" value="Genomic_DNA"/>
</dbReference>
<reference evidence="2" key="1">
    <citation type="submission" date="2020-03" db="EMBL/GenBank/DDBJ databases">
        <title>Draft Genome Sequence of Cylindrodendrum hubeiense.</title>
        <authorList>
            <person name="Buettner E."/>
            <person name="Kellner H."/>
        </authorList>
    </citation>
    <scope>NUCLEOTIDE SEQUENCE</scope>
    <source>
        <strain evidence="2">IHI 201604</strain>
    </source>
</reference>
<sequence length="472" mass="51041">MPPKKAAPSWKGAPPVSGDGFAFANGDFFADASGQNQHRRATAAEINEHFRSGNEKEHPAHWFEAQLAHYGLDKSKAKSVARMRLHDAAKEGKLIVPSRITKLEATLKKEWMKNDREAKKALKSASVIETKVAGVKRKAETNVSVTVNLTVSGSDSPKPPAKKAKAATPKAKAAPKTVPKEKAKSAAKPATPKAKATPKAASTTATKAKAKPAAKAAKTATPKAEVAPKIASRAARRGTLSQGPGRGTSATIQSQAPAPQARQVARARRGGASVTRGRISAQNAQPMYNDGYDSYGDDNHGPYDESPPPHSEYDEDSDTYGNVSIAPLGLINGSYDVTSSSVTSQWSHFGSDFGLELRIAGTQLWGGFDLGLFEGVMRFEERPRRSSRDTVPFTWRGREDQGPIIYGNYNHGWIKFLGGGRIEGWLDRQNISFRGRHIQGQGTGGGTTAHSFQDQWNGYSEEECERENRAHW</sequence>
<proteinExistence type="predicted"/>
<organism evidence="2 3">
    <name type="scientific">Cylindrodendrum hubeiense</name>
    <dbReference type="NCBI Taxonomy" id="595255"/>
    <lineage>
        <taxon>Eukaryota</taxon>
        <taxon>Fungi</taxon>
        <taxon>Dikarya</taxon>
        <taxon>Ascomycota</taxon>
        <taxon>Pezizomycotina</taxon>
        <taxon>Sordariomycetes</taxon>
        <taxon>Hypocreomycetidae</taxon>
        <taxon>Hypocreales</taxon>
        <taxon>Nectriaceae</taxon>
        <taxon>Cylindrodendrum</taxon>
    </lineage>
</organism>
<feature type="region of interest" description="Disordered" evidence="1">
    <location>
        <begin position="149"/>
        <end position="319"/>
    </location>
</feature>
<name>A0A9P5H817_9HYPO</name>
<feature type="compositionally biased region" description="Low complexity" evidence="1">
    <location>
        <begin position="186"/>
        <end position="229"/>
    </location>
</feature>